<evidence type="ECO:0000256" key="3">
    <source>
        <dbReference type="ARBA" id="ARBA00023015"/>
    </source>
</evidence>
<dbReference type="PANTHER" id="PTHR48111">
    <property type="entry name" value="REGULATOR OF RPOS"/>
    <property type="match status" value="1"/>
</dbReference>
<comment type="caution">
    <text evidence="10">The sequence shown here is derived from an EMBL/GenBank/DDBJ whole genome shotgun (WGS) entry which is preliminary data.</text>
</comment>
<dbReference type="PROSITE" id="PS51755">
    <property type="entry name" value="OMPR_PHOB"/>
    <property type="match status" value="1"/>
</dbReference>
<keyword evidence="4 7" id="KW-0238">DNA-binding</keyword>
<keyword evidence="3" id="KW-0805">Transcription regulation</keyword>
<dbReference type="InterPro" id="IPR001789">
    <property type="entry name" value="Sig_transdc_resp-reg_receiver"/>
</dbReference>
<dbReference type="SMART" id="SM00448">
    <property type="entry name" value="REC"/>
    <property type="match status" value="1"/>
</dbReference>
<accession>A0ABW1XNS9</accession>
<dbReference type="Pfam" id="PF00486">
    <property type="entry name" value="Trans_reg_C"/>
    <property type="match status" value="1"/>
</dbReference>
<keyword evidence="11" id="KW-1185">Reference proteome</keyword>
<evidence type="ECO:0000256" key="7">
    <source>
        <dbReference type="PROSITE-ProRule" id="PRU01091"/>
    </source>
</evidence>
<evidence type="ECO:0000259" key="8">
    <source>
        <dbReference type="PROSITE" id="PS50110"/>
    </source>
</evidence>
<protein>
    <submittedName>
        <fullName evidence="10">Response regulator transcription factor</fullName>
    </submittedName>
</protein>
<dbReference type="CDD" id="cd00383">
    <property type="entry name" value="trans_reg_C"/>
    <property type="match status" value="1"/>
</dbReference>
<reference evidence="11" key="1">
    <citation type="journal article" date="2019" name="Int. J. Syst. Evol. Microbiol.">
        <title>The Global Catalogue of Microorganisms (GCM) 10K type strain sequencing project: providing services to taxonomists for standard genome sequencing and annotation.</title>
        <authorList>
            <consortium name="The Broad Institute Genomics Platform"/>
            <consortium name="The Broad Institute Genome Sequencing Center for Infectious Disease"/>
            <person name="Wu L."/>
            <person name="Ma J."/>
        </authorList>
    </citation>
    <scope>NUCLEOTIDE SEQUENCE [LARGE SCALE GENOMIC DNA]</scope>
    <source>
        <strain evidence="11">CGMCC 1.16031</strain>
    </source>
</reference>
<dbReference type="SUPFAM" id="SSF52172">
    <property type="entry name" value="CheY-like"/>
    <property type="match status" value="1"/>
</dbReference>
<gene>
    <name evidence="10" type="ORF">ACFP85_11775</name>
</gene>
<dbReference type="InterPro" id="IPR011006">
    <property type="entry name" value="CheY-like_superfamily"/>
</dbReference>
<keyword evidence="1 6" id="KW-0597">Phosphoprotein</keyword>
<feature type="DNA-binding region" description="OmpR/PhoB-type" evidence="7">
    <location>
        <begin position="130"/>
        <end position="229"/>
    </location>
</feature>
<name>A0ABW1XNS9_9ALTE</name>
<feature type="domain" description="Response regulatory" evidence="8">
    <location>
        <begin position="8"/>
        <end position="121"/>
    </location>
</feature>
<evidence type="ECO:0000256" key="2">
    <source>
        <dbReference type="ARBA" id="ARBA00023012"/>
    </source>
</evidence>
<evidence type="ECO:0000256" key="6">
    <source>
        <dbReference type="PROSITE-ProRule" id="PRU00169"/>
    </source>
</evidence>
<evidence type="ECO:0000313" key="11">
    <source>
        <dbReference type="Proteomes" id="UP001596364"/>
    </source>
</evidence>
<dbReference type="InterPro" id="IPR001867">
    <property type="entry name" value="OmpR/PhoB-type_DNA-bd"/>
</dbReference>
<evidence type="ECO:0000256" key="1">
    <source>
        <dbReference type="ARBA" id="ARBA00022553"/>
    </source>
</evidence>
<feature type="domain" description="OmpR/PhoB-type" evidence="9">
    <location>
        <begin position="130"/>
        <end position="229"/>
    </location>
</feature>
<keyword evidence="5" id="KW-0804">Transcription</keyword>
<organism evidence="10 11">
    <name type="scientific">Pseudobowmanella zhangzhouensis</name>
    <dbReference type="NCBI Taxonomy" id="1537679"/>
    <lineage>
        <taxon>Bacteria</taxon>
        <taxon>Pseudomonadati</taxon>
        <taxon>Pseudomonadota</taxon>
        <taxon>Gammaproteobacteria</taxon>
        <taxon>Alteromonadales</taxon>
        <taxon>Alteromonadaceae</taxon>
    </lineage>
</organism>
<dbReference type="Proteomes" id="UP001596364">
    <property type="component" value="Unassembled WGS sequence"/>
</dbReference>
<dbReference type="Gene3D" id="3.40.50.2300">
    <property type="match status" value="1"/>
</dbReference>
<evidence type="ECO:0000259" key="9">
    <source>
        <dbReference type="PROSITE" id="PS51755"/>
    </source>
</evidence>
<keyword evidence="2" id="KW-0902">Two-component regulatory system</keyword>
<evidence type="ECO:0000313" key="10">
    <source>
        <dbReference type="EMBL" id="MFC6440822.1"/>
    </source>
</evidence>
<sequence>MIEQHSKHLMLIEDDRELAGLIGDFLHDQGFSVSIAANAKQAQSLALQHQFDLLICDLMLPDMHGFQLAERLLVSQHCPLIFLTALGDDDTHIRGLELGAVDFITKPVKPAILLARINTNLAKQPIASPSAQLTFGPYRFDDRAKVLTRHEQVIGLTNQEYDVLRTLVRYSNGPVSRDFMFQQLVGRPYDGSDRAADLKISRLRKKLDACGCDDIVIRTLRGKGYLLVLQHDA</sequence>
<dbReference type="PANTHER" id="PTHR48111:SF1">
    <property type="entry name" value="TWO-COMPONENT RESPONSE REGULATOR ORR33"/>
    <property type="match status" value="1"/>
</dbReference>
<dbReference type="RefSeq" id="WP_131259734.1">
    <property type="nucleotide sequence ID" value="NZ_JBHSUS010000001.1"/>
</dbReference>
<dbReference type="Gene3D" id="1.10.10.10">
    <property type="entry name" value="Winged helix-like DNA-binding domain superfamily/Winged helix DNA-binding domain"/>
    <property type="match status" value="1"/>
</dbReference>
<dbReference type="InterPro" id="IPR039420">
    <property type="entry name" value="WalR-like"/>
</dbReference>
<evidence type="ECO:0000256" key="4">
    <source>
        <dbReference type="ARBA" id="ARBA00023125"/>
    </source>
</evidence>
<proteinExistence type="predicted"/>
<evidence type="ECO:0000256" key="5">
    <source>
        <dbReference type="ARBA" id="ARBA00023163"/>
    </source>
</evidence>
<dbReference type="CDD" id="cd17574">
    <property type="entry name" value="REC_OmpR"/>
    <property type="match status" value="1"/>
</dbReference>
<dbReference type="SMART" id="SM00862">
    <property type="entry name" value="Trans_reg_C"/>
    <property type="match status" value="1"/>
</dbReference>
<dbReference type="EMBL" id="JBHSUS010000001">
    <property type="protein sequence ID" value="MFC6440822.1"/>
    <property type="molecule type" value="Genomic_DNA"/>
</dbReference>
<dbReference type="Pfam" id="PF00072">
    <property type="entry name" value="Response_reg"/>
    <property type="match status" value="1"/>
</dbReference>
<dbReference type="InterPro" id="IPR036388">
    <property type="entry name" value="WH-like_DNA-bd_sf"/>
</dbReference>
<feature type="modified residue" description="4-aspartylphosphate" evidence="6">
    <location>
        <position position="57"/>
    </location>
</feature>
<dbReference type="PROSITE" id="PS50110">
    <property type="entry name" value="RESPONSE_REGULATORY"/>
    <property type="match status" value="1"/>
</dbReference>